<evidence type="ECO:0000313" key="12">
    <source>
        <dbReference type="Proteomes" id="UP001186944"/>
    </source>
</evidence>
<evidence type="ECO:0000256" key="7">
    <source>
        <dbReference type="RuleBase" id="RU000489"/>
    </source>
</evidence>
<evidence type="ECO:0000256" key="6">
    <source>
        <dbReference type="ARBA" id="ARBA00023295"/>
    </source>
</evidence>
<feature type="domain" description="GH18" evidence="10">
    <location>
        <begin position="94"/>
        <end position="469"/>
    </location>
</feature>
<dbReference type="PROSITE" id="PS50940">
    <property type="entry name" value="CHIT_BIND_II"/>
    <property type="match status" value="2"/>
</dbReference>
<feature type="compositionally biased region" description="Low complexity" evidence="8">
    <location>
        <begin position="1017"/>
        <end position="1074"/>
    </location>
</feature>
<evidence type="ECO:0000256" key="1">
    <source>
        <dbReference type="ARBA" id="ARBA00009121"/>
    </source>
</evidence>
<dbReference type="Gene3D" id="3.10.50.10">
    <property type="match status" value="2"/>
</dbReference>
<feature type="compositionally biased region" description="Polar residues" evidence="8">
    <location>
        <begin position="475"/>
        <end position="504"/>
    </location>
</feature>
<dbReference type="InterPro" id="IPR011583">
    <property type="entry name" value="Chitinase_II/V-like_cat"/>
</dbReference>
<dbReference type="AlphaFoldDB" id="A0AA88Y4I6"/>
<dbReference type="SUPFAM" id="SSF57625">
    <property type="entry name" value="Invertebrate chitin-binding proteins"/>
    <property type="match status" value="2"/>
</dbReference>
<proteinExistence type="inferred from homology"/>
<comment type="similarity">
    <text evidence="1">Belongs to the glycosyl hydrolase 18 family. Chitinase class II subfamily.</text>
</comment>
<sequence>MSSAVYTRQEKEYQQVDTANKQVETANKQVETADKQVETANKQAETTDKQVETAYKKVETTDKQVETTDKEMVGKLTPVLLALVAVSVISAASYRRVCYHTNWSQYRTGPAKFYPENIDPRLCTHVIYAFAKLTNNKLTPFEWNDESTPWMKGMYERFNKLKQQNPALKTSLAVGGWNMGSAPFTQMVATDATRRAFATDAVKFLRKHNFDGLDLDWEYPGNRGSPASDKDKYTELVKVLNSEFKKEAQTSGKDQLILSAAIPAGKSNIDPGYNVPEISKYVDMLNLMTYDLHGGSWEDETGHNAPLHQSPKDKGNNTMLNVEWAAKYWVSKGAPKAKLNIGMPLYGRSFTLASPSNNGLYAPDRGNGGQAGKYTRESGFLAYYEICEMLKTGGTRHYLPDAMVPYLVKGDQWVGYDDPDSLKKKVDFVKQGGYGGAMVWALDLDDFSGSCGQGKYPLLKAINDELQSSSVPVAQTTKGAAPTNKQTTPGSGSGPLVQSTTSAPSPACVNTGGGNSSGKRSVCYYANWAQYRSAPAKFLPENIDPTLCTHVIYSFAKLVNNHLAPFETNDESKGGTKGMYERVLDMKKQNPSLKVSLAVGGWNMGSAPFSRMVSTDATRRDFATNAVKFLRDHGFDGLDIDWEYPANRGSPAGDKAKFVELMKVLDAEFKKEAQSSGKDKLLLSLAVPTGKSNIDSGYDVPQASKYVDMFNLMAYDLHGASWESFTGHNAPLYQSAGDSGNINVAWAANYWAQKGAPKSKINIGMPLYGRTYNLANPGNNGVHAPDSGGGGPAGQYTKEAGTLAYFELCKMVKNGATRHFDNQAKVPYLVSGNEWISYDDAESLKAKVDFINKQGFGGAMVWSLDLDDFTGSVCGEGKYPLLRAINSGLGNTGAGSGSGTGCVTQATQKPTSGSSTTAKTTSAGQQTTKSTPASWTTAKPQVTTTQPQSTTHHIGLTQRFNCNGKASGFYADPSSCESYFICAGSQSFEVMCAKGLKFNPKTKYCDWSNQVKCGSGSSTTSQSQSQTTTQMKQTTPPAPGMSTKSTPQSSTTTTSTTTTTTTTMPKTTTTMPSSGGKKPCDGMNEGIERDPNDCGMFYVCDQGHGVHERCPPGTAFSTAIKNCDYPAHVPGCEQYTG</sequence>
<dbReference type="FunFam" id="3.10.50.10:FF:000001">
    <property type="entry name" value="Chitinase 3-like 1"/>
    <property type="match status" value="2"/>
</dbReference>
<dbReference type="InterPro" id="IPR050314">
    <property type="entry name" value="Glycosyl_Hydrlase_18"/>
</dbReference>
<feature type="region of interest" description="Disordered" evidence="8">
    <location>
        <begin position="1016"/>
        <end position="1084"/>
    </location>
</feature>
<feature type="region of interest" description="Disordered" evidence="8">
    <location>
        <begin position="1"/>
        <end position="20"/>
    </location>
</feature>
<dbReference type="GO" id="GO:0005975">
    <property type="term" value="P:carbohydrate metabolic process"/>
    <property type="evidence" value="ECO:0007669"/>
    <property type="project" value="InterPro"/>
</dbReference>
<evidence type="ECO:0000256" key="4">
    <source>
        <dbReference type="ARBA" id="ARBA00022801"/>
    </source>
</evidence>
<feature type="domain" description="GH18" evidence="10">
    <location>
        <begin position="519"/>
        <end position="892"/>
    </location>
</feature>
<dbReference type="Gene3D" id="3.20.20.80">
    <property type="entry name" value="Glycosidases"/>
    <property type="match status" value="3"/>
</dbReference>
<feature type="domain" description="Chitin-binding type-2" evidence="9">
    <location>
        <begin position="1077"/>
        <end position="1134"/>
    </location>
</feature>
<dbReference type="GO" id="GO:0006032">
    <property type="term" value="P:chitin catabolic process"/>
    <property type="evidence" value="ECO:0007669"/>
    <property type="project" value="TreeGrafter"/>
</dbReference>
<feature type="region of interest" description="Disordered" evidence="8">
    <location>
        <begin position="475"/>
        <end position="516"/>
    </location>
</feature>
<dbReference type="InterPro" id="IPR036508">
    <property type="entry name" value="Chitin-bd_dom_sf"/>
</dbReference>
<feature type="region of interest" description="Disordered" evidence="8">
    <location>
        <begin position="895"/>
        <end position="952"/>
    </location>
</feature>
<comment type="caution">
    <text evidence="11">The sequence shown here is derived from an EMBL/GenBank/DDBJ whole genome shotgun (WGS) entry which is preliminary data.</text>
</comment>
<dbReference type="SMART" id="SM00636">
    <property type="entry name" value="Glyco_18"/>
    <property type="match status" value="2"/>
</dbReference>
<dbReference type="PROSITE" id="PS51910">
    <property type="entry name" value="GH18_2"/>
    <property type="match status" value="2"/>
</dbReference>
<evidence type="ECO:0000256" key="2">
    <source>
        <dbReference type="ARBA" id="ARBA00022669"/>
    </source>
</evidence>
<keyword evidence="3" id="KW-0732">Signal</keyword>
<reference evidence="11" key="1">
    <citation type="submission" date="2019-08" db="EMBL/GenBank/DDBJ databases">
        <title>The improved chromosome-level genome for the pearl oyster Pinctada fucata martensii using PacBio sequencing and Hi-C.</title>
        <authorList>
            <person name="Zheng Z."/>
        </authorList>
    </citation>
    <scope>NUCLEOTIDE SEQUENCE</scope>
    <source>
        <strain evidence="11">ZZ-2019</strain>
        <tissue evidence="11">Adductor muscle</tissue>
    </source>
</reference>
<dbReference type="InterPro" id="IPR002557">
    <property type="entry name" value="Chitin-bd_dom"/>
</dbReference>
<dbReference type="Pfam" id="PF01607">
    <property type="entry name" value="CBM_14"/>
    <property type="match status" value="2"/>
</dbReference>
<keyword evidence="4 7" id="KW-0378">Hydrolase</keyword>
<dbReference type="SMART" id="SM00494">
    <property type="entry name" value="ChtBD2"/>
    <property type="match status" value="2"/>
</dbReference>
<dbReference type="PROSITE" id="PS01095">
    <property type="entry name" value="GH18_1"/>
    <property type="match status" value="2"/>
</dbReference>
<dbReference type="Pfam" id="PF00704">
    <property type="entry name" value="Glyco_hydro_18"/>
    <property type="match status" value="2"/>
</dbReference>
<accession>A0AA88Y4I6</accession>
<dbReference type="InterPro" id="IPR001579">
    <property type="entry name" value="Glyco_hydro_18_chit_AS"/>
</dbReference>
<keyword evidence="5" id="KW-1015">Disulfide bond</keyword>
<name>A0AA88Y4I6_PINIB</name>
<evidence type="ECO:0000256" key="5">
    <source>
        <dbReference type="ARBA" id="ARBA00023157"/>
    </source>
</evidence>
<dbReference type="GO" id="GO:0004568">
    <property type="term" value="F:chitinase activity"/>
    <property type="evidence" value="ECO:0007669"/>
    <property type="project" value="TreeGrafter"/>
</dbReference>
<gene>
    <name evidence="11" type="ORF">FSP39_002736</name>
</gene>
<keyword evidence="2" id="KW-0147">Chitin-binding</keyword>
<dbReference type="GO" id="GO:0005576">
    <property type="term" value="C:extracellular region"/>
    <property type="evidence" value="ECO:0007669"/>
    <property type="project" value="InterPro"/>
</dbReference>
<keyword evidence="12" id="KW-1185">Reference proteome</keyword>
<dbReference type="InterPro" id="IPR001223">
    <property type="entry name" value="Glyco_hydro18_cat"/>
</dbReference>
<dbReference type="FunFam" id="3.20.20.80:FF:000007">
    <property type="entry name" value="Acidic mammalian chitinase"/>
    <property type="match status" value="2"/>
</dbReference>
<dbReference type="SUPFAM" id="SSF51445">
    <property type="entry name" value="(Trans)glycosidases"/>
    <property type="match status" value="2"/>
</dbReference>
<dbReference type="InterPro" id="IPR029070">
    <property type="entry name" value="Chitinase_insertion_sf"/>
</dbReference>
<feature type="domain" description="Chitin-binding type-2" evidence="9">
    <location>
        <begin position="959"/>
        <end position="1015"/>
    </location>
</feature>
<dbReference type="PANTHER" id="PTHR11177">
    <property type="entry name" value="CHITINASE"/>
    <property type="match status" value="1"/>
</dbReference>
<dbReference type="Gene3D" id="2.170.140.10">
    <property type="entry name" value="Chitin binding domain"/>
    <property type="match status" value="1"/>
</dbReference>
<evidence type="ECO:0000256" key="3">
    <source>
        <dbReference type="ARBA" id="ARBA00022729"/>
    </source>
</evidence>
<dbReference type="InterPro" id="IPR017853">
    <property type="entry name" value="GH"/>
</dbReference>
<dbReference type="CDD" id="cd02872">
    <property type="entry name" value="GH18_chitolectin_chitotriosidase"/>
    <property type="match status" value="2"/>
</dbReference>
<dbReference type="SUPFAM" id="SSF54556">
    <property type="entry name" value="Chitinase insertion domain"/>
    <property type="match status" value="2"/>
</dbReference>
<evidence type="ECO:0000313" key="11">
    <source>
        <dbReference type="EMBL" id="KAK3089326.1"/>
    </source>
</evidence>
<protein>
    <recommendedName>
        <fullName evidence="13">Chitinase</fullName>
    </recommendedName>
</protein>
<keyword evidence="6 7" id="KW-0326">Glycosidase</keyword>
<feature type="compositionally biased region" description="Low complexity" evidence="8">
    <location>
        <begin position="911"/>
        <end position="931"/>
    </location>
</feature>
<dbReference type="EMBL" id="VSWD01000010">
    <property type="protein sequence ID" value="KAK3089326.1"/>
    <property type="molecule type" value="Genomic_DNA"/>
</dbReference>
<evidence type="ECO:0000259" key="9">
    <source>
        <dbReference type="PROSITE" id="PS50940"/>
    </source>
</evidence>
<dbReference type="Proteomes" id="UP001186944">
    <property type="component" value="Unassembled WGS sequence"/>
</dbReference>
<feature type="compositionally biased region" description="Low complexity" evidence="8">
    <location>
        <begin position="940"/>
        <end position="951"/>
    </location>
</feature>
<evidence type="ECO:0008006" key="13">
    <source>
        <dbReference type="Google" id="ProtNLM"/>
    </source>
</evidence>
<organism evidence="11 12">
    <name type="scientific">Pinctada imbricata</name>
    <name type="common">Atlantic pearl-oyster</name>
    <name type="synonym">Pinctada martensii</name>
    <dbReference type="NCBI Taxonomy" id="66713"/>
    <lineage>
        <taxon>Eukaryota</taxon>
        <taxon>Metazoa</taxon>
        <taxon>Spiralia</taxon>
        <taxon>Lophotrochozoa</taxon>
        <taxon>Mollusca</taxon>
        <taxon>Bivalvia</taxon>
        <taxon>Autobranchia</taxon>
        <taxon>Pteriomorphia</taxon>
        <taxon>Pterioida</taxon>
        <taxon>Pterioidea</taxon>
        <taxon>Pteriidae</taxon>
        <taxon>Pinctada</taxon>
    </lineage>
</organism>
<evidence type="ECO:0000256" key="8">
    <source>
        <dbReference type="SAM" id="MobiDB-lite"/>
    </source>
</evidence>
<dbReference type="GO" id="GO:0008061">
    <property type="term" value="F:chitin binding"/>
    <property type="evidence" value="ECO:0007669"/>
    <property type="project" value="UniProtKB-KW"/>
</dbReference>
<dbReference type="PANTHER" id="PTHR11177:SF317">
    <property type="entry name" value="CHITINASE 12-RELATED"/>
    <property type="match status" value="1"/>
</dbReference>
<evidence type="ECO:0000259" key="10">
    <source>
        <dbReference type="PROSITE" id="PS51910"/>
    </source>
</evidence>